<evidence type="ECO:0000313" key="4">
    <source>
        <dbReference type="WBParaSite" id="NBR_0001913401-mRNA-1"/>
    </source>
</evidence>
<feature type="compositionally biased region" description="Basic residues" evidence="1">
    <location>
        <begin position="74"/>
        <end position="83"/>
    </location>
</feature>
<feature type="compositionally biased region" description="Basic residues" evidence="1">
    <location>
        <begin position="147"/>
        <end position="159"/>
    </location>
</feature>
<sequence>MSININTNCGGVAASNCYQLWFREFHNTTGAPKMVDSDWQLTMKFTILFLLTIVAVVLSKPHPGSSSDSDEHKGKPHHPHRRTPPPPPPCVPVTTQIAPGTTDLPVEPTDDGPAVTDEATSDQPDIPTENPDEGFVQLRRVASNSDKHHKSPHHKHPKRTPPPPPPPCPTGEIPASTEPPVAPTEADPVDTTPQKE</sequence>
<reference evidence="4" key="1">
    <citation type="submission" date="2017-02" db="UniProtKB">
        <authorList>
            <consortium name="WormBaseParasite"/>
        </authorList>
    </citation>
    <scope>IDENTIFICATION</scope>
</reference>
<evidence type="ECO:0000313" key="2">
    <source>
        <dbReference type="EMBL" id="VDL82864.1"/>
    </source>
</evidence>
<dbReference type="WBParaSite" id="NBR_0001913401-mRNA-1">
    <property type="protein sequence ID" value="NBR_0001913401-mRNA-1"/>
    <property type="gene ID" value="NBR_0001913401"/>
</dbReference>
<feature type="region of interest" description="Disordered" evidence="1">
    <location>
        <begin position="62"/>
        <end position="196"/>
    </location>
</feature>
<keyword evidence="3" id="KW-1185">Reference proteome</keyword>
<reference evidence="2 3" key="2">
    <citation type="submission" date="2018-11" db="EMBL/GenBank/DDBJ databases">
        <authorList>
            <consortium name="Pathogen Informatics"/>
        </authorList>
    </citation>
    <scope>NUCLEOTIDE SEQUENCE [LARGE SCALE GENOMIC DNA]</scope>
</reference>
<accession>A0A0N4YPG3</accession>
<dbReference type="Proteomes" id="UP000271162">
    <property type="component" value="Unassembled WGS sequence"/>
</dbReference>
<name>A0A0N4YPG3_NIPBR</name>
<feature type="compositionally biased region" description="Pro residues" evidence="1">
    <location>
        <begin position="160"/>
        <end position="169"/>
    </location>
</feature>
<dbReference type="EMBL" id="UYSL01023926">
    <property type="protein sequence ID" value="VDL82864.1"/>
    <property type="molecule type" value="Genomic_DNA"/>
</dbReference>
<organism evidence="4">
    <name type="scientific">Nippostrongylus brasiliensis</name>
    <name type="common">Rat hookworm</name>
    <dbReference type="NCBI Taxonomy" id="27835"/>
    <lineage>
        <taxon>Eukaryota</taxon>
        <taxon>Metazoa</taxon>
        <taxon>Ecdysozoa</taxon>
        <taxon>Nematoda</taxon>
        <taxon>Chromadorea</taxon>
        <taxon>Rhabditida</taxon>
        <taxon>Rhabditina</taxon>
        <taxon>Rhabditomorpha</taxon>
        <taxon>Strongyloidea</taxon>
        <taxon>Heligmosomidae</taxon>
        <taxon>Nippostrongylus</taxon>
    </lineage>
</organism>
<proteinExistence type="predicted"/>
<evidence type="ECO:0000313" key="3">
    <source>
        <dbReference type="Proteomes" id="UP000271162"/>
    </source>
</evidence>
<dbReference type="AlphaFoldDB" id="A0A0N4YPG3"/>
<evidence type="ECO:0000256" key="1">
    <source>
        <dbReference type="SAM" id="MobiDB-lite"/>
    </source>
</evidence>
<protein>
    <submittedName>
        <fullName evidence="4">Secreted protein</fullName>
    </submittedName>
</protein>
<gene>
    <name evidence="2" type="ORF">NBR_LOCUS19135</name>
</gene>